<evidence type="ECO:0000256" key="2">
    <source>
        <dbReference type="ARBA" id="ARBA00022723"/>
    </source>
</evidence>
<organism evidence="6 7">
    <name type="scientific">Olivibacter ginsenosidimutans</name>
    <dbReference type="NCBI Taxonomy" id="1176537"/>
    <lineage>
        <taxon>Bacteria</taxon>
        <taxon>Pseudomonadati</taxon>
        <taxon>Bacteroidota</taxon>
        <taxon>Sphingobacteriia</taxon>
        <taxon>Sphingobacteriales</taxon>
        <taxon>Sphingobacteriaceae</taxon>
        <taxon>Olivibacter</taxon>
    </lineage>
</organism>
<protein>
    <submittedName>
        <fullName evidence="6">MBL fold metallo-hydrolase</fullName>
    </submittedName>
</protein>
<accession>A0ABP9C8P5</accession>
<proteinExistence type="inferred from homology"/>
<comment type="caution">
    <text evidence="6">The sequence shown here is derived from an EMBL/GenBank/DDBJ whole genome shotgun (WGS) entry which is preliminary data.</text>
</comment>
<name>A0ABP9C8P5_9SPHI</name>
<dbReference type="InterPro" id="IPR051013">
    <property type="entry name" value="MBL_superfamily_lactonases"/>
</dbReference>
<dbReference type="PANTHER" id="PTHR42978">
    <property type="entry name" value="QUORUM-QUENCHING LACTONASE YTNP-RELATED-RELATED"/>
    <property type="match status" value="1"/>
</dbReference>
<dbReference type="PANTHER" id="PTHR42978:SF6">
    <property type="entry name" value="QUORUM-QUENCHING LACTONASE YTNP-RELATED"/>
    <property type="match status" value="1"/>
</dbReference>
<dbReference type="RefSeq" id="WP_345234757.1">
    <property type="nucleotide sequence ID" value="NZ_BAABIQ010000044.1"/>
</dbReference>
<gene>
    <name evidence="6" type="ORF">GCM10023231_39490</name>
</gene>
<evidence type="ECO:0000256" key="1">
    <source>
        <dbReference type="ARBA" id="ARBA00007749"/>
    </source>
</evidence>
<dbReference type="SMART" id="SM00849">
    <property type="entry name" value="Lactamase_B"/>
    <property type="match status" value="1"/>
</dbReference>
<dbReference type="Pfam" id="PF00753">
    <property type="entry name" value="Lactamase_B"/>
    <property type="match status" value="1"/>
</dbReference>
<evidence type="ECO:0000313" key="7">
    <source>
        <dbReference type="Proteomes" id="UP001501411"/>
    </source>
</evidence>
<dbReference type="SUPFAM" id="SSF56281">
    <property type="entry name" value="Metallo-hydrolase/oxidoreductase"/>
    <property type="match status" value="1"/>
</dbReference>
<dbReference type="Proteomes" id="UP001501411">
    <property type="component" value="Unassembled WGS sequence"/>
</dbReference>
<evidence type="ECO:0000313" key="6">
    <source>
        <dbReference type="EMBL" id="GAA4806370.1"/>
    </source>
</evidence>
<comment type="similarity">
    <text evidence="1">Belongs to the metallo-beta-lactamase superfamily.</text>
</comment>
<dbReference type="Gene3D" id="3.60.15.10">
    <property type="entry name" value="Ribonuclease Z/Hydroxyacylglutathione hydrolase-like"/>
    <property type="match status" value="1"/>
</dbReference>
<dbReference type="InterPro" id="IPR001279">
    <property type="entry name" value="Metallo-B-lactamas"/>
</dbReference>
<keyword evidence="3" id="KW-0378">Hydrolase</keyword>
<sequence>MNRREILKSGVLATGSLLLSTERMGFKRITHDAVNGETYIALKLLIGELETYILSDGIISLASIQPTFAPGTEESRLTNELSKLHLSPKQMEMGIHVMLIRKEDKLILLDTGSGHHFGENGGKLIPSLQTIGLSPEHITDIVITHAHIDHIGGILNAEDEFIFPHATYHLAKKEYNFWMSEKPDFSNAKGNQSAADFNISFAKNMLAKINDRIQLFDYGQELFSCLIPELAEGHTPGHTIFTIHSRGKFLKHIVDTFHTPFLVSKPDWGTQWDTDFDQAVATRKNIMKEESENSTLLMSCHLPWPGLGFIDKRGKDFYWRIYPYFNPINITI</sequence>
<dbReference type="CDD" id="cd07720">
    <property type="entry name" value="OPHC2-like_MBL-fold"/>
    <property type="match status" value="1"/>
</dbReference>
<evidence type="ECO:0000256" key="3">
    <source>
        <dbReference type="ARBA" id="ARBA00022801"/>
    </source>
</evidence>
<keyword evidence="2" id="KW-0479">Metal-binding</keyword>
<dbReference type="EMBL" id="BAABIQ010000044">
    <property type="protein sequence ID" value="GAA4806370.1"/>
    <property type="molecule type" value="Genomic_DNA"/>
</dbReference>
<feature type="domain" description="Metallo-beta-lactamase" evidence="5">
    <location>
        <begin position="94"/>
        <end position="301"/>
    </location>
</feature>
<reference evidence="7" key="1">
    <citation type="journal article" date="2019" name="Int. J. Syst. Evol. Microbiol.">
        <title>The Global Catalogue of Microorganisms (GCM) 10K type strain sequencing project: providing services to taxonomists for standard genome sequencing and annotation.</title>
        <authorList>
            <consortium name="The Broad Institute Genomics Platform"/>
            <consortium name="The Broad Institute Genome Sequencing Center for Infectious Disease"/>
            <person name="Wu L."/>
            <person name="Ma J."/>
        </authorList>
    </citation>
    <scope>NUCLEOTIDE SEQUENCE [LARGE SCALE GENOMIC DNA]</scope>
    <source>
        <strain evidence="7">JCM 18200</strain>
    </source>
</reference>
<evidence type="ECO:0000256" key="4">
    <source>
        <dbReference type="ARBA" id="ARBA00022833"/>
    </source>
</evidence>
<evidence type="ECO:0000259" key="5">
    <source>
        <dbReference type="SMART" id="SM00849"/>
    </source>
</evidence>
<keyword evidence="4" id="KW-0862">Zinc</keyword>
<dbReference type="InterPro" id="IPR036866">
    <property type="entry name" value="RibonucZ/Hydroxyglut_hydro"/>
</dbReference>
<keyword evidence="7" id="KW-1185">Reference proteome</keyword>